<dbReference type="SUPFAM" id="SSF57997">
    <property type="entry name" value="Tropomyosin"/>
    <property type="match status" value="1"/>
</dbReference>
<feature type="coiled-coil region" evidence="1">
    <location>
        <begin position="426"/>
        <end position="537"/>
    </location>
</feature>
<feature type="compositionally biased region" description="Polar residues" evidence="2">
    <location>
        <begin position="642"/>
        <end position="657"/>
    </location>
</feature>
<feature type="region of interest" description="Disordered" evidence="2">
    <location>
        <begin position="623"/>
        <end position="711"/>
    </location>
</feature>
<evidence type="ECO:0000313" key="3">
    <source>
        <dbReference type="Proteomes" id="UP000050792"/>
    </source>
</evidence>
<dbReference type="WBParaSite" id="SRDH1_78170.1">
    <property type="protein sequence ID" value="SRDH1_78170.1"/>
    <property type="gene ID" value="SRDH1_78170"/>
</dbReference>
<dbReference type="InterPro" id="IPR029681">
    <property type="entry name" value="CCDC157"/>
</dbReference>
<proteinExistence type="predicted"/>
<feature type="coiled-coil region" evidence="1">
    <location>
        <begin position="286"/>
        <end position="380"/>
    </location>
</feature>
<feature type="compositionally biased region" description="Polar residues" evidence="2">
    <location>
        <begin position="670"/>
        <end position="705"/>
    </location>
</feature>
<keyword evidence="1" id="KW-0175">Coiled coil</keyword>
<organism evidence="3 4">
    <name type="scientific">Schistosoma rodhaini</name>
    <dbReference type="NCBI Taxonomy" id="6188"/>
    <lineage>
        <taxon>Eukaryota</taxon>
        <taxon>Metazoa</taxon>
        <taxon>Spiralia</taxon>
        <taxon>Lophotrochozoa</taxon>
        <taxon>Platyhelminthes</taxon>
        <taxon>Trematoda</taxon>
        <taxon>Digenea</taxon>
        <taxon>Strigeidida</taxon>
        <taxon>Schistosomatoidea</taxon>
        <taxon>Schistosomatidae</taxon>
        <taxon>Schistosoma</taxon>
    </lineage>
</organism>
<reference evidence="4" key="2">
    <citation type="submission" date="2023-11" db="UniProtKB">
        <authorList>
            <consortium name="WormBaseParasite"/>
        </authorList>
    </citation>
    <scope>IDENTIFICATION</scope>
</reference>
<evidence type="ECO:0000313" key="4">
    <source>
        <dbReference type="WBParaSite" id="SRDH1_78170.1"/>
    </source>
</evidence>
<dbReference type="AlphaFoldDB" id="A0AA85G4W2"/>
<name>A0AA85G4W2_9TREM</name>
<keyword evidence="3" id="KW-1185">Reference proteome</keyword>
<protein>
    <submittedName>
        <fullName evidence="4">Uncharacterized protein</fullName>
    </submittedName>
</protein>
<dbReference type="PANTHER" id="PTHR43696:SF9">
    <property type="entry name" value="COILED-COIL DOMAIN-CONTAINING PROTEIN 157"/>
    <property type="match status" value="1"/>
</dbReference>
<feature type="compositionally biased region" description="Acidic residues" evidence="2">
    <location>
        <begin position="627"/>
        <end position="637"/>
    </location>
</feature>
<dbReference type="Proteomes" id="UP000050792">
    <property type="component" value="Unassembled WGS sequence"/>
</dbReference>
<evidence type="ECO:0000256" key="1">
    <source>
        <dbReference type="SAM" id="Coils"/>
    </source>
</evidence>
<dbReference type="PANTHER" id="PTHR43696">
    <property type="entry name" value="COILED-COIL DOMAIN-CONTAINING PROTEIN 157"/>
    <property type="match status" value="1"/>
</dbReference>
<evidence type="ECO:0000256" key="2">
    <source>
        <dbReference type="SAM" id="MobiDB-lite"/>
    </source>
</evidence>
<sequence length="711" mass="81634">MSLGSEACILKLKEEVYLLHDVVERVNKRANMKVAYSWKFPGKSAFETKILPVLSKCNFSTSNKPSNTMLHVFLLEMIIDRCLLIFQILSHLCKTVCHHLCSSNEDSNSLSSCVHEHVSVVSYLISLISVNAETKEAVYLKYDEENHETSYEVERFADRKIAADAIKWIADVERYYKSSSQAPSELTDKNGELVTRSQGTQATISENQGGNFSQLFQSVIQVLSRCLVKPMDTYNLPSETGRFISDAKHLPGWIGCKADESRSLLSSVERDITRLIKYLETNSSPIKIMEEQLNLVKKENVQLSKEILDKQYEFNTVHEKLSKEIRNLSKRNIELKEENTNIKTEIENLHKMIKTKESRTLELENQCEVIKNNIENLQKLCDSDTIQPDEINLSSNPSCIIESCLLKFRHKLENTIDECQRISKLLEMKEMENQNMNSQLSMLTTKHEKLSTRLNQLTTLNEQLEEEIALKENSIQYLNSQLTNSNQKVSEIENSLNDIKSKLTENEDIRKSTELNLEQVQLENKELHEKLNKLNEDILNMAQYPDLNGPITFENNEKSVDEELKGQIQANELRITLLVEQTKRLRNALLVINDKRQNMNNNHNNEIQFMEENTELLSPKIDHSILSDDDNNNDDGDATSIIRPNSISSLDNMSSDNRSVKEDNCRIRQKTYTKSNINSSEVNGNHQNVQLWSGPNATRKGSSRPQSKKRK</sequence>
<accession>A0AA85G4W2</accession>
<reference evidence="3" key="1">
    <citation type="submission" date="2022-06" db="EMBL/GenBank/DDBJ databases">
        <authorList>
            <person name="Berger JAMES D."/>
            <person name="Berger JAMES D."/>
        </authorList>
    </citation>
    <scope>NUCLEOTIDE SEQUENCE [LARGE SCALE GENOMIC DNA]</scope>
</reference>